<dbReference type="InterPro" id="IPR051217">
    <property type="entry name" value="Insect_Cuticle_Struc_Prot"/>
</dbReference>
<dbReference type="AlphaFoldDB" id="A0A7R8ZHM0"/>
<dbReference type="Pfam" id="PF00379">
    <property type="entry name" value="Chitin_bind_4"/>
    <property type="match status" value="1"/>
</dbReference>
<dbReference type="OrthoDB" id="6381807at2759"/>
<evidence type="ECO:0000256" key="1">
    <source>
        <dbReference type="ARBA" id="ARBA00022460"/>
    </source>
</evidence>
<dbReference type="GO" id="GO:0042302">
    <property type="term" value="F:structural constituent of cuticle"/>
    <property type="evidence" value="ECO:0007669"/>
    <property type="project" value="UniProtKB-UniRule"/>
</dbReference>
<dbReference type="PANTHER" id="PTHR12236">
    <property type="entry name" value="STRUCTURAL CONTITUENT OF CUTICLE"/>
    <property type="match status" value="1"/>
</dbReference>
<evidence type="ECO:0000313" key="2">
    <source>
        <dbReference type="EMBL" id="CAD7224655.1"/>
    </source>
</evidence>
<sequence length="328" mass="36510">MKHSVVDDHFQNMSNHILVPDSGEFAHLIQPPLCDRLQEDDEDDVLDAALCRSCLSSDPEMQSRSSMAATPHPCTVVGPVKRRRRGVDVHDDLALLGDDERRDGQVSVVLQKKTSTTPINLLLNRQDIKASTASPAVSILNNTCKVIPDPAHNEAAVTAEKLLPPQDIGEVFSFGDSEIGTISIPAAVENVQVVREPQTVTFVNVKSSESRERYGKRYDDNDDDAKYHFAYEVRDDYTCNYQAREEWRDGKIVKGVYRVVDPDGLIRIVTYGDDGNGFYANVERVPQELFDKKCFEQQQQQVRTGYGAPKRIRVGGGGGRSESSSNEN</sequence>
<protein>
    <submittedName>
        <fullName evidence="2">Uncharacterized protein</fullName>
    </submittedName>
</protein>
<reference evidence="2" key="1">
    <citation type="submission" date="2020-11" db="EMBL/GenBank/DDBJ databases">
        <authorList>
            <person name="Tran Van P."/>
        </authorList>
    </citation>
    <scope>NUCLEOTIDE SEQUENCE</scope>
</reference>
<dbReference type="PROSITE" id="PS51155">
    <property type="entry name" value="CHIT_BIND_RR_2"/>
    <property type="match status" value="1"/>
</dbReference>
<dbReference type="PANTHER" id="PTHR12236:SF18">
    <property type="entry name" value="CUTICULAR PROTEIN 66D"/>
    <property type="match status" value="1"/>
</dbReference>
<proteinExistence type="predicted"/>
<organism evidence="2">
    <name type="scientific">Cyprideis torosa</name>
    <dbReference type="NCBI Taxonomy" id="163714"/>
    <lineage>
        <taxon>Eukaryota</taxon>
        <taxon>Metazoa</taxon>
        <taxon>Ecdysozoa</taxon>
        <taxon>Arthropoda</taxon>
        <taxon>Crustacea</taxon>
        <taxon>Oligostraca</taxon>
        <taxon>Ostracoda</taxon>
        <taxon>Podocopa</taxon>
        <taxon>Podocopida</taxon>
        <taxon>Cytherocopina</taxon>
        <taxon>Cytheroidea</taxon>
        <taxon>Cytherideidae</taxon>
        <taxon>Cyprideis</taxon>
    </lineage>
</organism>
<dbReference type="GO" id="GO:0005615">
    <property type="term" value="C:extracellular space"/>
    <property type="evidence" value="ECO:0007669"/>
    <property type="project" value="TreeGrafter"/>
</dbReference>
<name>A0A7R8ZHM0_9CRUS</name>
<accession>A0A7R8ZHM0</accession>
<dbReference type="InterPro" id="IPR000618">
    <property type="entry name" value="Insect_cuticle"/>
</dbReference>
<dbReference type="EMBL" id="OB660413">
    <property type="protein sequence ID" value="CAD7224655.1"/>
    <property type="molecule type" value="Genomic_DNA"/>
</dbReference>
<keyword evidence="1" id="KW-0193">Cuticle</keyword>
<dbReference type="GO" id="GO:0031012">
    <property type="term" value="C:extracellular matrix"/>
    <property type="evidence" value="ECO:0007669"/>
    <property type="project" value="TreeGrafter"/>
</dbReference>
<gene>
    <name evidence="2" type="ORF">CTOB1V02_LOCUS2610</name>
</gene>